<dbReference type="EMBL" id="JQCB01000023">
    <property type="protein sequence ID" value="KRN93513.1"/>
    <property type="molecule type" value="Genomic_DNA"/>
</dbReference>
<gene>
    <name evidence="2" type="ORF">IV55_GL001017</name>
    <name evidence="1" type="ORF">LSI01_17330</name>
</gene>
<name>A0A0R2KVN2_9LACO</name>
<sequence>MTQYEYRNHAGSPIDILKDYVLSTVSVWQHVRNFTTAEAMAVYENQASQPTGHHDVIEVGWRGMSYTDKQSVRDYLAENSDTIYQQILTRCKNQA</sequence>
<organism evidence="2 3">
    <name type="scientific">Furfurilactobacillus siliginis</name>
    <dbReference type="NCBI Taxonomy" id="348151"/>
    <lineage>
        <taxon>Bacteria</taxon>
        <taxon>Bacillati</taxon>
        <taxon>Bacillota</taxon>
        <taxon>Bacilli</taxon>
        <taxon>Lactobacillales</taxon>
        <taxon>Lactobacillaceae</taxon>
        <taxon>Furfurilactobacillus</taxon>
    </lineage>
</organism>
<dbReference type="AlphaFoldDB" id="A0A0R2KVN2"/>
<evidence type="ECO:0000313" key="2">
    <source>
        <dbReference type="EMBL" id="KRN93513.1"/>
    </source>
</evidence>
<dbReference type="PATRIC" id="fig|348151.3.peg.1040"/>
<dbReference type="Proteomes" id="UP000051139">
    <property type="component" value="Unassembled WGS sequence"/>
</dbReference>
<evidence type="ECO:0000313" key="3">
    <source>
        <dbReference type="Proteomes" id="UP000051139"/>
    </source>
</evidence>
<accession>A0A0R2KVN2</accession>
<reference evidence="1 4" key="2">
    <citation type="submission" date="2019-07" db="EMBL/GenBank/DDBJ databases">
        <title>Whole genome shotgun sequence of Lactobacillus siliginis NBRC 101315.</title>
        <authorList>
            <person name="Hosoyama A."/>
            <person name="Uohara A."/>
            <person name="Ohji S."/>
            <person name="Ichikawa N."/>
        </authorList>
    </citation>
    <scope>NUCLEOTIDE SEQUENCE [LARGE SCALE GENOMIC DNA]</scope>
    <source>
        <strain evidence="1 4">NBRC 101315</strain>
    </source>
</reference>
<proteinExistence type="predicted"/>
<reference evidence="2 3" key="1">
    <citation type="journal article" date="2015" name="Genome Announc.">
        <title>Expanding the biotechnology potential of lactobacilli through comparative genomics of 213 strains and associated genera.</title>
        <authorList>
            <person name="Sun Z."/>
            <person name="Harris H.M."/>
            <person name="McCann A."/>
            <person name="Guo C."/>
            <person name="Argimon S."/>
            <person name="Zhang W."/>
            <person name="Yang X."/>
            <person name="Jeffery I.B."/>
            <person name="Cooney J.C."/>
            <person name="Kagawa T.F."/>
            <person name="Liu W."/>
            <person name="Song Y."/>
            <person name="Salvetti E."/>
            <person name="Wrobel A."/>
            <person name="Rasinkangas P."/>
            <person name="Parkhill J."/>
            <person name="Rea M.C."/>
            <person name="O'Sullivan O."/>
            <person name="Ritari J."/>
            <person name="Douillard F.P."/>
            <person name="Paul Ross R."/>
            <person name="Yang R."/>
            <person name="Briner A.E."/>
            <person name="Felis G.E."/>
            <person name="de Vos W.M."/>
            <person name="Barrangou R."/>
            <person name="Klaenhammer T.R."/>
            <person name="Caufield P.W."/>
            <person name="Cui Y."/>
            <person name="Zhang H."/>
            <person name="O'Toole P.W."/>
        </authorList>
    </citation>
    <scope>NUCLEOTIDE SEQUENCE [LARGE SCALE GENOMIC DNA]</scope>
    <source>
        <strain evidence="2 3">DSM 22696</strain>
    </source>
</reference>
<dbReference type="RefSeq" id="WP_057811717.1">
    <property type="nucleotide sequence ID" value="NZ_BJUD01000053.1"/>
</dbReference>
<evidence type="ECO:0000313" key="1">
    <source>
        <dbReference type="EMBL" id="GEK29422.1"/>
    </source>
</evidence>
<comment type="caution">
    <text evidence="2">The sequence shown here is derived from an EMBL/GenBank/DDBJ whole genome shotgun (WGS) entry which is preliminary data.</text>
</comment>
<evidence type="ECO:0000313" key="4">
    <source>
        <dbReference type="Proteomes" id="UP000321429"/>
    </source>
</evidence>
<protein>
    <submittedName>
        <fullName evidence="2">Uncharacterized protein</fullName>
    </submittedName>
</protein>
<keyword evidence="3" id="KW-1185">Reference proteome</keyword>
<dbReference type="Proteomes" id="UP000321429">
    <property type="component" value="Unassembled WGS sequence"/>
</dbReference>
<dbReference type="EMBL" id="BJUD01000053">
    <property type="protein sequence ID" value="GEK29422.1"/>
    <property type="molecule type" value="Genomic_DNA"/>
</dbReference>